<keyword evidence="3" id="KW-1185">Reference proteome</keyword>
<feature type="region of interest" description="Disordered" evidence="1">
    <location>
        <begin position="1"/>
        <end position="42"/>
    </location>
</feature>
<proteinExistence type="predicted"/>
<protein>
    <submittedName>
        <fullName evidence="2">Uncharacterized protein</fullName>
    </submittedName>
</protein>
<evidence type="ECO:0000313" key="3">
    <source>
        <dbReference type="Proteomes" id="UP000386466"/>
    </source>
</evidence>
<feature type="compositionally biased region" description="Polar residues" evidence="1">
    <location>
        <begin position="12"/>
        <end position="23"/>
    </location>
</feature>
<name>A0A485PA31_LYNPA</name>
<dbReference type="Proteomes" id="UP000386466">
    <property type="component" value="Unassembled WGS sequence"/>
</dbReference>
<dbReference type="EMBL" id="CAAGRJ010030565">
    <property type="protein sequence ID" value="VFV41557.1"/>
    <property type="molecule type" value="Genomic_DNA"/>
</dbReference>
<gene>
    <name evidence="2" type="ORF">LYPA_23C010616</name>
</gene>
<dbReference type="AlphaFoldDB" id="A0A485PA31"/>
<sequence>MHKGRRGEAGTSEVTDQLRSCCNNPDVKQRGPGLRNKEKMGKYKQQKKFCMQKLSGIHGQNGKATGVFRELI</sequence>
<evidence type="ECO:0000256" key="1">
    <source>
        <dbReference type="SAM" id="MobiDB-lite"/>
    </source>
</evidence>
<reference evidence="2 3" key="1">
    <citation type="submission" date="2019-01" db="EMBL/GenBank/DDBJ databases">
        <authorList>
            <person name="Alioto T."/>
            <person name="Alioto T."/>
        </authorList>
    </citation>
    <scope>NUCLEOTIDE SEQUENCE [LARGE SCALE GENOMIC DNA]</scope>
</reference>
<organism evidence="2 3">
    <name type="scientific">Lynx pardinus</name>
    <name type="common">Iberian lynx</name>
    <name type="synonym">Felis pardina</name>
    <dbReference type="NCBI Taxonomy" id="191816"/>
    <lineage>
        <taxon>Eukaryota</taxon>
        <taxon>Metazoa</taxon>
        <taxon>Chordata</taxon>
        <taxon>Craniata</taxon>
        <taxon>Vertebrata</taxon>
        <taxon>Euteleostomi</taxon>
        <taxon>Mammalia</taxon>
        <taxon>Eutheria</taxon>
        <taxon>Laurasiatheria</taxon>
        <taxon>Carnivora</taxon>
        <taxon>Feliformia</taxon>
        <taxon>Felidae</taxon>
        <taxon>Felinae</taxon>
        <taxon>Lynx</taxon>
    </lineage>
</organism>
<accession>A0A485PA31</accession>
<evidence type="ECO:0000313" key="2">
    <source>
        <dbReference type="EMBL" id="VFV41557.1"/>
    </source>
</evidence>